<dbReference type="Pfam" id="PF20773">
    <property type="entry name" value="InhA-like_MAM"/>
    <property type="match status" value="1"/>
</dbReference>
<dbReference type="PRINTS" id="PR00730">
    <property type="entry name" value="THERMOLYSIN"/>
</dbReference>
<name>A0A2P2BYB6_9ZZZZ</name>
<dbReference type="InterPro" id="IPR023612">
    <property type="entry name" value="Peptidase_M4"/>
</dbReference>
<evidence type="ECO:0000256" key="1">
    <source>
        <dbReference type="ARBA" id="ARBA00009388"/>
    </source>
</evidence>
<dbReference type="Pfam" id="PF01447">
    <property type="entry name" value="Peptidase_M4"/>
    <property type="match status" value="1"/>
</dbReference>
<dbReference type="Gene3D" id="2.60.40.2700">
    <property type="match status" value="1"/>
</dbReference>
<sequence>MGQRARRVIGSITAGALLGAGLVGGSSSADTARPADPRSVAAAALAADASAGLRIERDAHGVSTYAGVAGRARVDNPAVTPSTSVSAAADAHLRRYGAAFGTTGSTLTAVRTTHTVSGQDVVRYRQSVAGLPVIGGDLVVTLRPDRELGSLLASLSARPLVAAATVGADSAADAARRAVAKSEGLAAATLHVTDQGRRVFDPEVLGVPSSVGARTVWQFEVGRGEGLRRLVLVDDQTGGIRLNLDDLQSADRVVCNRNNVRGARTACTSGFARTETSPASGVTEVDTAFTLAGVVSDYYDQIGDLDLTGLLGVSVGGVDKLASTVKFCHTDVTTSCPLDNAFWDGTQMFYGDGYAGADDVVGHEMTHGVIDHFSELFYAGQSGAVNESIADIMGEIVDHRNPSAGDAAGDWRLGEDLPIGAIRDLADPPAFDQPDTMTSNLYTADSFYGDIGGVHTNSGVGNKTAYLISQGGTFNGQTVAGIDTDAGLTKTATLYLDVLQRLGTGSDYADLARVLDQSCQDLVTAGRAGFTADDCTDVHAATLATELRTTPTNAPQPADARATCPSGTSKRVLFNSESGTPAAKFVEGDTWTRAPDGVAGPNATSGRTSWFSYEPTFTHVSPMVLKTGLRLPAGQRSYLRFQQWRALDYDPLPVYYDGGTVELDDVATAAGPAATARLAWVNGPTQPIEAHADRLGFGGDSFGWIASRLNLTSYAGKTVKPRFTMRTDNSVSYYGWFLDDIRIYTCDLPKVSNTKRPTISGTAAVGRKLTAKPGTWQPDGVSFSYRWLRNGKKIKAATAKAYQLKAADRGKRISVKVTAAKAGYRSASATSAKTPRVR</sequence>
<keyword evidence="5 11" id="KW-0378">Hydrolase</keyword>
<evidence type="ECO:0000256" key="2">
    <source>
        <dbReference type="ARBA" id="ARBA00022670"/>
    </source>
</evidence>
<evidence type="ECO:0000256" key="3">
    <source>
        <dbReference type="ARBA" id="ARBA00022723"/>
    </source>
</evidence>
<evidence type="ECO:0000256" key="7">
    <source>
        <dbReference type="ARBA" id="ARBA00023049"/>
    </source>
</evidence>
<evidence type="ECO:0000256" key="6">
    <source>
        <dbReference type="ARBA" id="ARBA00022833"/>
    </source>
</evidence>
<feature type="domain" description="Peptidase M4 C-terminal" evidence="9">
    <location>
        <begin position="374"/>
        <end position="524"/>
    </location>
</feature>
<dbReference type="GO" id="GO:0004222">
    <property type="term" value="F:metalloendopeptidase activity"/>
    <property type="evidence" value="ECO:0007669"/>
    <property type="project" value="InterPro"/>
</dbReference>
<protein>
    <submittedName>
        <fullName evidence="11">Putative Thermolysin</fullName>
        <ecNumber evidence="11">3.4.24.27</ecNumber>
    </submittedName>
</protein>
<keyword evidence="4" id="KW-0732">Signal</keyword>
<evidence type="ECO:0000256" key="5">
    <source>
        <dbReference type="ARBA" id="ARBA00022801"/>
    </source>
</evidence>
<evidence type="ECO:0000259" key="10">
    <source>
        <dbReference type="Pfam" id="PF07504"/>
    </source>
</evidence>
<evidence type="ECO:0000259" key="8">
    <source>
        <dbReference type="Pfam" id="PF01447"/>
    </source>
</evidence>
<keyword evidence="7" id="KW-0482">Metalloprotease</keyword>
<evidence type="ECO:0000256" key="4">
    <source>
        <dbReference type="ARBA" id="ARBA00022729"/>
    </source>
</evidence>
<dbReference type="Pfam" id="PF07504">
    <property type="entry name" value="FTP"/>
    <property type="match status" value="1"/>
</dbReference>
<proteinExistence type="inferred from homology"/>
<dbReference type="AlphaFoldDB" id="A0A2P2BYB6"/>
<feature type="domain" description="Peptidase M4" evidence="8">
    <location>
        <begin position="290"/>
        <end position="370"/>
    </location>
</feature>
<feature type="domain" description="FTP" evidence="10">
    <location>
        <begin position="106"/>
        <end position="145"/>
    </location>
</feature>
<comment type="similarity">
    <text evidence="1">Belongs to the peptidase M4 family.</text>
</comment>
<evidence type="ECO:0000259" key="9">
    <source>
        <dbReference type="Pfam" id="PF02868"/>
    </source>
</evidence>
<dbReference type="GO" id="GO:0046872">
    <property type="term" value="F:metal ion binding"/>
    <property type="evidence" value="ECO:0007669"/>
    <property type="project" value="UniProtKB-KW"/>
</dbReference>
<dbReference type="PANTHER" id="PTHR33794">
    <property type="entry name" value="BACILLOLYSIN"/>
    <property type="match status" value="1"/>
</dbReference>
<dbReference type="PANTHER" id="PTHR33794:SF1">
    <property type="entry name" value="BACILLOLYSIN"/>
    <property type="match status" value="1"/>
</dbReference>
<dbReference type="EMBL" id="CZKA01000014">
    <property type="protein sequence ID" value="CUR54746.1"/>
    <property type="molecule type" value="Genomic_DNA"/>
</dbReference>
<dbReference type="Pfam" id="PF02868">
    <property type="entry name" value="Peptidase_M4_C"/>
    <property type="match status" value="1"/>
</dbReference>
<dbReference type="SUPFAM" id="SSF55486">
    <property type="entry name" value="Metalloproteases ('zincins'), catalytic domain"/>
    <property type="match status" value="1"/>
</dbReference>
<dbReference type="InterPro" id="IPR013856">
    <property type="entry name" value="Peptidase_M4_domain"/>
</dbReference>
<organism evidence="11">
    <name type="scientific">metagenome</name>
    <dbReference type="NCBI Taxonomy" id="256318"/>
    <lineage>
        <taxon>unclassified sequences</taxon>
        <taxon>metagenomes</taxon>
    </lineage>
</organism>
<dbReference type="GO" id="GO:0006508">
    <property type="term" value="P:proteolysis"/>
    <property type="evidence" value="ECO:0007669"/>
    <property type="project" value="UniProtKB-KW"/>
</dbReference>
<dbReference type="Gene3D" id="3.10.170.10">
    <property type="match status" value="1"/>
</dbReference>
<keyword evidence="2" id="KW-0645">Protease</keyword>
<accession>A0A2P2BYB6</accession>
<evidence type="ECO:0000313" key="11">
    <source>
        <dbReference type="EMBL" id="CUR54746.1"/>
    </source>
</evidence>
<dbReference type="CDD" id="cd09597">
    <property type="entry name" value="M4_TLP"/>
    <property type="match status" value="1"/>
</dbReference>
<dbReference type="Gene3D" id="1.10.390.10">
    <property type="entry name" value="Neutral Protease Domain 2"/>
    <property type="match status" value="1"/>
</dbReference>
<dbReference type="InterPro" id="IPR011096">
    <property type="entry name" value="FTP_domain"/>
</dbReference>
<keyword evidence="6" id="KW-0862">Zinc</keyword>
<keyword evidence="3" id="KW-0479">Metal-binding</keyword>
<reference evidence="11" key="1">
    <citation type="submission" date="2015-08" db="EMBL/GenBank/DDBJ databases">
        <authorList>
            <person name="Babu N.S."/>
            <person name="Beckwith C.J."/>
            <person name="Beseler K.G."/>
            <person name="Brison A."/>
            <person name="Carone J.V."/>
            <person name="Caskin T.P."/>
            <person name="Diamond M."/>
            <person name="Durham M.E."/>
            <person name="Foxe J.M."/>
            <person name="Go M."/>
            <person name="Henderson B.A."/>
            <person name="Jones I.B."/>
            <person name="McGettigan J.A."/>
            <person name="Micheletti S.J."/>
            <person name="Nasrallah M.E."/>
            <person name="Ortiz D."/>
            <person name="Piller C.R."/>
            <person name="Privatt S.R."/>
            <person name="Schneider S.L."/>
            <person name="Sharp S."/>
            <person name="Smith T.C."/>
            <person name="Stanton J.D."/>
            <person name="Ullery H.E."/>
            <person name="Wilson R.J."/>
            <person name="Serrano M.G."/>
            <person name="Buck G."/>
            <person name="Lee V."/>
            <person name="Wang Y."/>
            <person name="Carvalho R."/>
            <person name="Voegtly L."/>
            <person name="Shi R."/>
            <person name="Duckworth R."/>
            <person name="Johnson A."/>
            <person name="Loviza R."/>
            <person name="Walstead R."/>
            <person name="Shah Z."/>
            <person name="Kiflezghi M."/>
            <person name="Wade K."/>
            <person name="Ball S.L."/>
            <person name="Bradley K.W."/>
            <person name="Asai D.J."/>
            <person name="Bowman C.A."/>
            <person name="Russell D.A."/>
            <person name="Pope W.H."/>
            <person name="Jacobs-Sera D."/>
            <person name="Hendrix R.W."/>
            <person name="Hatfull G.F."/>
        </authorList>
    </citation>
    <scope>NUCLEOTIDE SEQUENCE</scope>
</reference>
<dbReference type="Gene3D" id="3.10.450.490">
    <property type="match status" value="1"/>
</dbReference>
<dbReference type="InterPro" id="IPR027268">
    <property type="entry name" value="Peptidase_M4/M1_CTD_sf"/>
</dbReference>
<dbReference type="EC" id="3.4.24.27" evidence="11"/>
<dbReference type="InterPro" id="IPR050728">
    <property type="entry name" value="Zinc_Metalloprotease_M4"/>
</dbReference>
<dbReference type="InterPro" id="IPR001570">
    <property type="entry name" value="Peptidase_M4_C_domain"/>
</dbReference>
<gene>
    <name evidence="11" type="ORF">NOCA2210096</name>
</gene>